<dbReference type="EMBL" id="QOIP01000005">
    <property type="protein sequence ID" value="RLU22403.1"/>
    <property type="molecule type" value="Genomic_DNA"/>
</dbReference>
<evidence type="ECO:0000313" key="1">
    <source>
        <dbReference type="EMBL" id="RLU22403.1"/>
    </source>
</evidence>
<sequence length="331" mass="36262">MTFISKRLAQNLRCKRVSTSVLVSAVGGVPAGTFNKAVIVAVSPRDSVAPSFSTTAVIMPHLTSYAPKHVIDLDSFSYLSGLRWADPNPGNAESIDLILGADLYGCVLLEGIRKGDIGDPIAQNSVFGWVLSGPVNQSTTPNASPHSVAAASHSAVTVHHSSASLSLDNELRRFWEIEEVPRKPILTSDESKCERHFAITHSRADDGRYIVRLPFRTNPPIAIGESKRAAERQIASLSRQMQANPTLFKEYSAFLDEYESLGHMRRAPRNDLSVEPRVYFPHHPVFRESSSTSRLRVVFNASSRTSNGTSLNDHLLPGPKLQSELPSVLLK</sequence>
<protein>
    <submittedName>
        <fullName evidence="1">Uncharacterized protein</fullName>
    </submittedName>
</protein>
<name>A0A3L8DQ92_OOCBI</name>
<dbReference type="PANTHER" id="PTHR47331">
    <property type="entry name" value="PHD-TYPE DOMAIN-CONTAINING PROTEIN"/>
    <property type="match status" value="1"/>
</dbReference>
<proteinExistence type="predicted"/>
<comment type="caution">
    <text evidence="1">The sequence shown here is derived from an EMBL/GenBank/DDBJ whole genome shotgun (WGS) entry which is preliminary data.</text>
</comment>
<accession>A0A3L8DQ92</accession>
<dbReference type="Proteomes" id="UP000279307">
    <property type="component" value="Chromosome 5"/>
</dbReference>
<reference evidence="1 2" key="1">
    <citation type="journal article" date="2018" name="Genome Res.">
        <title>The genomic architecture and molecular evolution of ant odorant receptors.</title>
        <authorList>
            <person name="McKenzie S.K."/>
            <person name="Kronauer D.J.C."/>
        </authorList>
    </citation>
    <scope>NUCLEOTIDE SEQUENCE [LARGE SCALE GENOMIC DNA]</scope>
    <source>
        <strain evidence="1">Clonal line C1</strain>
    </source>
</reference>
<dbReference type="OrthoDB" id="5920040at2759"/>
<organism evidence="1 2">
    <name type="scientific">Ooceraea biroi</name>
    <name type="common">Clonal raider ant</name>
    <name type="synonym">Cerapachys biroi</name>
    <dbReference type="NCBI Taxonomy" id="2015173"/>
    <lineage>
        <taxon>Eukaryota</taxon>
        <taxon>Metazoa</taxon>
        <taxon>Ecdysozoa</taxon>
        <taxon>Arthropoda</taxon>
        <taxon>Hexapoda</taxon>
        <taxon>Insecta</taxon>
        <taxon>Pterygota</taxon>
        <taxon>Neoptera</taxon>
        <taxon>Endopterygota</taxon>
        <taxon>Hymenoptera</taxon>
        <taxon>Apocrita</taxon>
        <taxon>Aculeata</taxon>
        <taxon>Formicoidea</taxon>
        <taxon>Formicidae</taxon>
        <taxon>Dorylinae</taxon>
        <taxon>Ooceraea</taxon>
    </lineage>
</organism>
<dbReference type="PANTHER" id="PTHR47331:SF1">
    <property type="entry name" value="GAG-LIKE PROTEIN"/>
    <property type="match status" value="1"/>
</dbReference>
<gene>
    <name evidence="1" type="ORF">DMN91_004681</name>
</gene>
<dbReference type="AlphaFoldDB" id="A0A3L8DQ92"/>
<evidence type="ECO:0000313" key="2">
    <source>
        <dbReference type="Proteomes" id="UP000279307"/>
    </source>
</evidence>